<evidence type="ECO:0000313" key="2">
    <source>
        <dbReference type="EMBL" id="SPQ23317.1"/>
    </source>
</evidence>
<proteinExistence type="predicted"/>
<organism evidence="2 3">
    <name type="scientific">Thermothielavioides terrestris</name>
    <dbReference type="NCBI Taxonomy" id="2587410"/>
    <lineage>
        <taxon>Eukaryota</taxon>
        <taxon>Fungi</taxon>
        <taxon>Dikarya</taxon>
        <taxon>Ascomycota</taxon>
        <taxon>Pezizomycotina</taxon>
        <taxon>Sordariomycetes</taxon>
        <taxon>Sordariomycetidae</taxon>
        <taxon>Sordariales</taxon>
        <taxon>Chaetomiaceae</taxon>
        <taxon>Thermothielavioides</taxon>
    </lineage>
</organism>
<dbReference type="Proteomes" id="UP000289323">
    <property type="component" value="Unassembled WGS sequence"/>
</dbReference>
<feature type="chain" id="PRO_5019044855" evidence="1">
    <location>
        <begin position="18"/>
        <end position="248"/>
    </location>
</feature>
<gene>
    <name evidence="2" type="ORF">TT172_LOCUS5736</name>
</gene>
<sequence>MSSLLPTLAVLLGVTAALPSGSIDARDSSADGPVRILPYNWQFNITALSGPGCPDFSTTGEPFTTRPTFGSNTVDGSEIYYWHFAYPHLRAAVGADKREDSVWCETTLQYTELDEHGQPPAVPGYRLKLHTNATEMIAAYDLDEGVEVNWKFTYYVTGKLKEIVDEISIQGPRFSTEDTDYSPEKKLVQWALPGCGTGTIKYRTELTVRAKKDGAKGSVSSEQVNYQGKLEYYGAQQGVSYDWEKCTA</sequence>
<name>A0A446BLE6_9PEZI</name>
<feature type="signal peptide" evidence="1">
    <location>
        <begin position="1"/>
        <end position="17"/>
    </location>
</feature>
<reference evidence="2 3" key="1">
    <citation type="submission" date="2018-04" db="EMBL/GenBank/DDBJ databases">
        <authorList>
            <person name="Huttner S."/>
            <person name="Dainat J."/>
        </authorList>
    </citation>
    <scope>NUCLEOTIDE SEQUENCE [LARGE SCALE GENOMIC DNA]</scope>
</reference>
<accession>A0A446BLE6</accession>
<keyword evidence="1" id="KW-0732">Signal</keyword>
<protein>
    <submittedName>
        <fullName evidence="2">9134f0e1-7115-437e-8149-48afa947374f</fullName>
    </submittedName>
</protein>
<dbReference type="EMBL" id="OUUZ01000010">
    <property type="protein sequence ID" value="SPQ23317.1"/>
    <property type="molecule type" value="Genomic_DNA"/>
</dbReference>
<evidence type="ECO:0000313" key="3">
    <source>
        <dbReference type="Proteomes" id="UP000289323"/>
    </source>
</evidence>
<dbReference type="AlphaFoldDB" id="A0A446BLE6"/>
<evidence type="ECO:0000256" key="1">
    <source>
        <dbReference type="SAM" id="SignalP"/>
    </source>
</evidence>